<dbReference type="PANTHER" id="PTHR44006:SF1">
    <property type="entry name" value="U5 SMALL NUCLEAR RIBONUCLEOPROTEIN 40 KDA PROTEIN"/>
    <property type="match status" value="1"/>
</dbReference>
<comment type="subcellular location">
    <subcellularLocation>
        <location evidence="1">Nucleus</location>
    </subcellularLocation>
</comment>
<evidence type="ECO:0000256" key="6">
    <source>
        <dbReference type="ARBA" id="ARBA00023242"/>
    </source>
</evidence>
<reference evidence="8 9" key="1">
    <citation type="journal article" date="2024" name="Nat. Commun.">
        <title>Phylogenomics reveals the evolutionary origins of lichenization in chlorophyte algae.</title>
        <authorList>
            <person name="Puginier C."/>
            <person name="Libourel C."/>
            <person name="Otte J."/>
            <person name="Skaloud P."/>
            <person name="Haon M."/>
            <person name="Grisel S."/>
            <person name="Petersen M."/>
            <person name="Berrin J.G."/>
            <person name="Delaux P.M."/>
            <person name="Dal Grande F."/>
            <person name="Keller J."/>
        </authorList>
    </citation>
    <scope>NUCLEOTIDE SEQUENCE [LARGE SCALE GENOMIC DNA]</scope>
    <source>
        <strain evidence="8 9">SAG 2036</strain>
    </source>
</reference>
<feature type="repeat" description="WD" evidence="7">
    <location>
        <begin position="98"/>
        <end position="139"/>
    </location>
</feature>
<dbReference type="PROSITE" id="PS00678">
    <property type="entry name" value="WD_REPEATS_1"/>
    <property type="match status" value="1"/>
</dbReference>
<name>A0AAW1NN90_9CHLO</name>
<dbReference type="PROSITE" id="PS50294">
    <property type="entry name" value="WD_REPEATS_REGION"/>
    <property type="match status" value="4"/>
</dbReference>
<keyword evidence="5" id="KW-0508">mRNA splicing</keyword>
<dbReference type="PRINTS" id="PR00320">
    <property type="entry name" value="GPROTEINBRPT"/>
</dbReference>
<dbReference type="InterPro" id="IPR015943">
    <property type="entry name" value="WD40/YVTN_repeat-like_dom_sf"/>
</dbReference>
<keyword evidence="3" id="KW-0507">mRNA processing</keyword>
<evidence type="ECO:0000256" key="4">
    <source>
        <dbReference type="ARBA" id="ARBA00022737"/>
    </source>
</evidence>
<comment type="caution">
    <text evidence="8">The sequence shown here is derived from an EMBL/GenBank/DDBJ whole genome shotgun (WGS) entry which is preliminary data.</text>
</comment>
<dbReference type="PANTHER" id="PTHR44006">
    <property type="entry name" value="U5 SMALL NUCLEAR RIBONUCLEOPROTEIN 40 KDA PROTEIN"/>
    <property type="match status" value="1"/>
</dbReference>
<dbReference type="CDD" id="cd00200">
    <property type="entry name" value="WD40"/>
    <property type="match status" value="1"/>
</dbReference>
<dbReference type="InterPro" id="IPR052234">
    <property type="entry name" value="U5_snRNP_Component"/>
</dbReference>
<organism evidence="8 9">
    <name type="scientific">Symbiochloris irregularis</name>
    <dbReference type="NCBI Taxonomy" id="706552"/>
    <lineage>
        <taxon>Eukaryota</taxon>
        <taxon>Viridiplantae</taxon>
        <taxon>Chlorophyta</taxon>
        <taxon>core chlorophytes</taxon>
        <taxon>Trebouxiophyceae</taxon>
        <taxon>Trebouxiales</taxon>
        <taxon>Trebouxiaceae</taxon>
        <taxon>Symbiochloris</taxon>
    </lineage>
</organism>
<dbReference type="EMBL" id="JALJOQ010000239">
    <property type="protein sequence ID" value="KAK9787866.1"/>
    <property type="molecule type" value="Genomic_DNA"/>
</dbReference>
<evidence type="ECO:0000256" key="3">
    <source>
        <dbReference type="ARBA" id="ARBA00022664"/>
    </source>
</evidence>
<dbReference type="FunFam" id="2.130.10.10:FF:000229">
    <property type="entry name" value="Small nuclear ribonucleoprotein U5 subunit 40"/>
    <property type="match status" value="1"/>
</dbReference>
<dbReference type="GO" id="GO:0000375">
    <property type="term" value="P:RNA splicing, via transesterification reactions"/>
    <property type="evidence" value="ECO:0007669"/>
    <property type="project" value="UniProtKB-ARBA"/>
</dbReference>
<dbReference type="InterPro" id="IPR019775">
    <property type="entry name" value="WD40_repeat_CS"/>
</dbReference>
<dbReference type="GO" id="GO:0003723">
    <property type="term" value="F:RNA binding"/>
    <property type="evidence" value="ECO:0007669"/>
    <property type="project" value="TreeGrafter"/>
</dbReference>
<dbReference type="Pfam" id="PF00400">
    <property type="entry name" value="WD40"/>
    <property type="match status" value="6"/>
</dbReference>
<proteinExistence type="predicted"/>
<keyword evidence="4" id="KW-0677">Repeat</keyword>
<feature type="repeat" description="WD" evidence="7">
    <location>
        <begin position="274"/>
        <end position="315"/>
    </location>
</feature>
<dbReference type="InterPro" id="IPR036322">
    <property type="entry name" value="WD40_repeat_dom_sf"/>
</dbReference>
<dbReference type="InterPro" id="IPR001680">
    <property type="entry name" value="WD40_rpt"/>
</dbReference>
<feature type="repeat" description="WD" evidence="7">
    <location>
        <begin position="182"/>
        <end position="223"/>
    </location>
</feature>
<dbReference type="Gene3D" id="2.130.10.10">
    <property type="entry name" value="YVTN repeat-like/Quinoprotein amine dehydrogenase"/>
    <property type="match status" value="1"/>
</dbReference>
<accession>A0AAW1NN90</accession>
<feature type="repeat" description="WD" evidence="7">
    <location>
        <begin position="224"/>
        <end position="258"/>
    </location>
</feature>
<dbReference type="AlphaFoldDB" id="A0AAW1NN90"/>
<feature type="repeat" description="WD" evidence="7">
    <location>
        <begin position="159"/>
        <end position="182"/>
    </location>
</feature>
<evidence type="ECO:0000313" key="8">
    <source>
        <dbReference type="EMBL" id="KAK9787866.1"/>
    </source>
</evidence>
<dbReference type="PROSITE" id="PS50082">
    <property type="entry name" value="WD_REPEATS_2"/>
    <property type="match status" value="7"/>
</dbReference>
<dbReference type="InterPro" id="IPR020472">
    <property type="entry name" value="WD40_PAC1"/>
</dbReference>
<keyword evidence="2 7" id="KW-0853">WD repeat</keyword>
<protein>
    <submittedName>
        <fullName evidence="8">Uncharacterized protein</fullName>
    </submittedName>
</protein>
<evidence type="ECO:0000256" key="1">
    <source>
        <dbReference type="ARBA" id="ARBA00004123"/>
    </source>
</evidence>
<evidence type="ECO:0000313" key="9">
    <source>
        <dbReference type="Proteomes" id="UP001465755"/>
    </source>
</evidence>
<evidence type="ECO:0000256" key="5">
    <source>
        <dbReference type="ARBA" id="ARBA00023187"/>
    </source>
</evidence>
<dbReference type="SMART" id="SM00320">
    <property type="entry name" value="WD40"/>
    <property type="match status" value="7"/>
</dbReference>
<dbReference type="GO" id="GO:0006397">
    <property type="term" value="P:mRNA processing"/>
    <property type="evidence" value="ECO:0007669"/>
    <property type="project" value="UniProtKB-KW"/>
</dbReference>
<evidence type="ECO:0000256" key="7">
    <source>
        <dbReference type="PROSITE-ProRule" id="PRU00221"/>
    </source>
</evidence>
<dbReference type="Proteomes" id="UP001465755">
    <property type="component" value="Unassembled WGS sequence"/>
</dbReference>
<evidence type="ECO:0000256" key="2">
    <source>
        <dbReference type="ARBA" id="ARBA00022574"/>
    </source>
</evidence>
<feature type="repeat" description="WD" evidence="7">
    <location>
        <begin position="316"/>
        <end position="351"/>
    </location>
</feature>
<gene>
    <name evidence="8" type="ORF">WJX73_006169</name>
</gene>
<keyword evidence="9" id="KW-1185">Reference proteome</keyword>
<dbReference type="GO" id="GO:0005682">
    <property type="term" value="C:U5 snRNP"/>
    <property type="evidence" value="ECO:0007669"/>
    <property type="project" value="UniProtKB-ARBA"/>
</dbReference>
<dbReference type="SUPFAM" id="SSF50978">
    <property type="entry name" value="WD40 repeat-like"/>
    <property type="match status" value="1"/>
</dbReference>
<keyword evidence="6" id="KW-0539">Nucleus</keyword>
<sequence>MSDNKRPLDDSVAGGELVKRQRTDEGTVAVADQQKPTAVNGVERTSGLLAPTMLLTGHGGEVFTVKFSPDGQTVASGSHDKHVFLWNTFGECNNYMILKGHKNAVLELHWTTDGERILTASPDKSVRAWDAQTGAQVKKMAEHGAFVNSCCPLRKGPPLLVSGADDCSSKVWDLRSKRSVQTFSENYQVVAVAFAAAGDQVYTAGIENVISVWDLRKGQVSMTMPGHADTITGLSLSPDGNHLLSNSMDNTLRVWDMRPYAPADRCMKIFSGHTHSYERNLLKCAWSADGSQVTAGSADRMVNIWETASRKLLYKLPGHLGSVNDAAFHPTEPIIASASSDRNLYLGELAT</sequence>
<dbReference type="GO" id="GO:0071013">
    <property type="term" value="C:catalytic step 2 spliceosome"/>
    <property type="evidence" value="ECO:0007669"/>
    <property type="project" value="TreeGrafter"/>
</dbReference>
<feature type="repeat" description="WD" evidence="7">
    <location>
        <begin position="55"/>
        <end position="87"/>
    </location>
</feature>